<dbReference type="InterPro" id="IPR036291">
    <property type="entry name" value="NAD(P)-bd_dom_sf"/>
</dbReference>
<evidence type="ECO:0000256" key="2">
    <source>
        <dbReference type="ARBA" id="ARBA00023002"/>
    </source>
</evidence>
<protein>
    <submittedName>
        <fullName evidence="3">2-deoxy-D-gluconate 3-dehydrogenase</fullName>
    </submittedName>
</protein>
<keyword evidence="2" id="KW-0560">Oxidoreductase</keyword>
<dbReference type="SUPFAM" id="SSF51735">
    <property type="entry name" value="NAD(P)-binding Rossmann-fold domains"/>
    <property type="match status" value="1"/>
</dbReference>
<keyword evidence="4" id="KW-1185">Reference proteome</keyword>
<organism evidence="3 4">
    <name type="scientific">Sinorhizobium alkalisoli</name>
    <dbReference type="NCBI Taxonomy" id="1752398"/>
    <lineage>
        <taxon>Bacteria</taxon>
        <taxon>Pseudomonadati</taxon>
        <taxon>Pseudomonadota</taxon>
        <taxon>Alphaproteobacteria</taxon>
        <taxon>Hyphomicrobiales</taxon>
        <taxon>Rhizobiaceae</taxon>
        <taxon>Sinorhizobium/Ensifer group</taxon>
        <taxon>Sinorhizobium</taxon>
    </lineage>
</organism>
<evidence type="ECO:0000256" key="1">
    <source>
        <dbReference type="ARBA" id="ARBA00006484"/>
    </source>
</evidence>
<comment type="caution">
    <text evidence="3">The sequence shown here is derived from an EMBL/GenBank/DDBJ whole genome shotgun (WGS) entry which is preliminary data.</text>
</comment>
<dbReference type="InterPro" id="IPR011286">
    <property type="entry name" value="2-deoxy-D-gluc_3_DH"/>
</dbReference>
<dbReference type="NCBIfam" id="NF005559">
    <property type="entry name" value="PRK07231.1"/>
    <property type="match status" value="1"/>
</dbReference>
<dbReference type="NCBIfam" id="TIGR01832">
    <property type="entry name" value="kduD"/>
    <property type="match status" value="1"/>
</dbReference>
<dbReference type="FunFam" id="3.40.50.720:FF:000084">
    <property type="entry name" value="Short-chain dehydrogenase reductase"/>
    <property type="match status" value="1"/>
</dbReference>
<dbReference type="PANTHER" id="PTHR42760:SF5">
    <property type="entry name" value="2-DEHYDRO-3-DEOXY-D-GLUCONATE 5-DEHYDROGENASE"/>
    <property type="match status" value="1"/>
</dbReference>
<dbReference type="Pfam" id="PF13561">
    <property type="entry name" value="adh_short_C2"/>
    <property type="match status" value="1"/>
</dbReference>
<dbReference type="Proteomes" id="UP000094342">
    <property type="component" value="Unassembled WGS sequence"/>
</dbReference>
<dbReference type="EMBL" id="LYBW01000043">
    <property type="protein sequence ID" value="ODR92496.1"/>
    <property type="molecule type" value="Genomic_DNA"/>
</dbReference>
<dbReference type="InterPro" id="IPR002347">
    <property type="entry name" value="SDR_fam"/>
</dbReference>
<evidence type="ECO:0000313" key="3">
    <source>
        <dbReference type="EMBL" id="ODR92496.1"/>
    </source>
</evidence>
<reference evidence="4" key="1">
    <citation type="submission" date="2016-05" db="EMBL/GenBank/DDBJ databases">
        <authorList>
            <person name="Li Y."/>
        </authorList>
    </citation>
    <scope>NUCLEOTIDE SEQUENCE [LARGE SCALE GENOMIC DNA]</scope>
    <source>
        <strain evidence="4">YIC4027</strain>
    </source>
</reference>
<dbReference type="Gene3D" id="3.40.50.720">
    <property type="entry name" value="NAD(P)-binding Rossmann-like Domain"/>
    <property type="match status" value="1"/>
</dbReference>
<dbReference type="AlphaFoldDB" id="A0A1E3VI08"/>
<dbReference type="GO" id="GO:0051287">
    <property type="term" value="F:NAD binding"/>
    <property type="evidence" value="ECO:0007669"/>
    <property type="project" value="InterPro"/>
</dbReference>
<dbReference type="PRINTS" id="PR00080">
    <property type="entry name" value="SDRFAMILY"/>
</dbReference>
<comment type="similarity">
    <text evidence="1">Belongs to the short-chain dehydrogenases/reductases (SDR) family.</text>
</comment>
<name>A0A1E3VI08_9HYPH</name>
<dbReference type="PROSITE" id="PS00061">
    <property type="entry name" value="ADH_SHORT"/>
    <property type="match status" value="1"/>
</dbReference>
<dbReference type="PANTHER" id="PTHR42760">
    <property type="entry name" value="SHORT-CHAIN DEHYDROGENASES/REDUCTASES FAMILY MEMBER"/>
    <property type="match status" value="1"/>
</dbReference>
<dbReference type="STRING" id="1752398.A8M32_04500"/>
<dbReference type="PRINTS" id="PR00081">
    <property type="entry name" value="GDHRDH"/>
</dbReference>
<proteinExistence type="inferred from homology"/>
<gene>
    <name evidence="3" type="ORF">A8M32_04500</name>
</gene>
<sequence length="258" mass="27225">MTRGFALTTLFDLAGKTALVTGARTGLGRGMALALARAGADIAAIGSTEMPETETLVRDAGRRFHVQKVDLSKPFDAAAVIGNVAGAFGGIDILVNNAGIIRRADLLDYKESDWDDVLDVNLKSVFLLSQAAARHMIATKRPGRIVNVASMLTFQGGIRVPAYTASKHGIAGLTKAMANELAPHGITVNAIAPGYMETDNTEALRHDPDRNAQISARIPIGRWGTPDDLATAVLFFAAPASSYVTGTVLPVDGGWMVR</sequence>
<evidence type="ECO:0000313" key="4">
    <source>
        <dbReference type="Proteomes" id="UP000094342"/>
    </source>
</evidence>
<accession>A0A1E3VI08</accession>
<dbReference type="RefSeq" id="WP_069457221.1">
    <property type="nucleotide sequence ID" value="NZ_CP034910.1"/>
</dbReference>
<dbReference type="GO" id="GO:0008678">
    <property type="term" value="F:2-deoxy-D-gluconate 3-dehydrogenase activity"/>
    <property type="evidence" value="ECO:0007669"/>
    <property type="project" value="InterPro"/>
</dbReference>
<dbReference type="InterPro" id="IPR020904">
    <property type="entry name" value="Sc_DH/Rdtase_CS"/>
</dbReference>